<dbReference type="AlphaFoldDB" id="A0AAD4K8B1"/>
<feature type="region of interest" description="Disordered" evidence="1">
    <location>
        <begin position="61"/>
        <end position="81"/>
    </location>
</feature>
<name>A0AAD4K8B1_9MUSC</name>
<sequence length="90" mass="9638">LTMSSPIHASCPPCPMSKATAAQSVPGATNLGTEAGAPTKCEFYDKHENQLLNVNAARHNHFNNGSASSAPGPGLLTNSKESDLEMRWWW</sequence>
<dbReference type="Proteomes" id="UP001200034">
    <property type="component" value="Unassembled WGS sequence"/>
</dbReference>
<gene>
    <name evidence="2" type="ORF">KR093_009667</name>
</gene>
<evidence type="ECO:0000313" key="2">
    <source>
        <dbReference type="EMBL" id="KAH8384838.1"/>
    </source>
</evidence>
<organism evidence="2 3">
    <name type="scientific">Drosophila rubida</name>
    <dbReference type="NCBI Taxonomy" id="30044"/>
    <lineage>
        <taxon>Eukaryota</taxon>
        <taxon>Metazoa</taxon>
        <taxon>Ecdysozoa</taxon>
        <taxon>Arthropoda</taxon>
        <taxon>Hexapoda</taxon>
        <taxon>Insecta</taxon>
        <taxon>Pterygota</taxon>
        <taxon>Neoptera</taxon>
        <taxon>Endopterygota</taxon>
        <taxon>Diptera</taxon>
        <taxon>Brachycera</taxon>
        <taxon>Muscomorpha</taxon>
        <taxon>Ephydroidea</taxon>
        <taxon>Drosophilidae</taxon>
        <taxon>Drosophila</taxon>
    </lineage>
</organism>
<comment type="caution">
    <text evidence="2">The sequence shown here is derived from an EMBL/GenBank/DDBJ whole genome shotgun (WGS) entry which is preliminary data.</text>
</comment>
<evidence type="ECO:0000256" key="1">
    <source>
        <dbReference type="SAM" id="MobiDB-lite"/>
    </source>
</evidence>
<dbReference type="EMBL" id="JAJJHW010000681">
    <property type="protein sequence ID" value="KAH8384838.1"/>
    <property type="molecule type" value="Genomic_DNA"/>
</dbReference>
<accession>A0AAD4K8B1</accession>
<proteinExistence type="predicted"/>
<evidence type="ECO:0000313" key="3">
    <source>
        <dbReference type="Proteomes" id="UP001200034"/>
    </source>
</evidence>
<keyword evidence="3" id="KW-1185">Reference proteome</keyword>
<protein>
    <submittedName>
        <fullName evidence="2">Uncharacterized protein</fullName>
    </submittedName>
</protein>
<reference evidence="2" key="1">
    <citation type="journal article" date="2021" name="Mol. Ecol. Resour.">
        <title>Phylogenomic analyses of the genus Drosophila reveals genomic signals of climate adaptation.</title>
        <authorList>
            <person name="Li F."/>
            <person name="Rane R.V."/>
            <person name="Luria V."/>
            <person name="Xiong Z."/>
            <person name="Chen J."/>
            <person name="Li Z."/>
            <person name="Catullo R.A."/>
            <person name="Griffin P.C."/>
            <person name="Schiffer M."/>
            <person name="Pearce S."/>
            <person name="Lee S.F."/>
            <person name="McElroy K."/>
            <person name="Stocker A."/>
            <person name="Shirriffs J."/>
            <person name="Cockerell F."/>
            <person name="Coppin C."/>
            <person name="Sgro C.M."/>
            <person name="Karger A."/>
            <person name="Cain J.W."/>
            <person name="Weber J.A."/>
            <person name="Santpere G."/>
            <person name="Kirschner M.W."/>
            <person name="Hoffmann A.A."/>
            <person name="Oakeshott J.G."/>
            <person name="Zhang G."/>
        </authorList>
    </citation>
    <scope>NUCLEOTIDE SEQUENCE</scope>
    <source>
        <strain evidence="2">BGI-SZ-2011g</strain>
    </source>
</reference>
<feature type="non-terminal residue" evidence="2">
    <location>
        <position position="1"/>
    </location>
</feature>